<dbReference type="RefSeq" id="WP_283406124.1">
    <property type="nucleotide sequence ID" value="NZ_FXUI01000005.1"/>
</dbReference>
<dbReference type="EMBL" id="FXUI01000005">
    <property type="protein sequence ID" value="SMP69547.1"/>
    <property type="molecule type" value="Genomic_DNA"/>
</dbReference>
<keyword evidence="3" id="KW-1185">Reference proteome</keyword>
<dbReference type="Proteomes" id="UP001157910">
    <property type="component" value="Unassembled WGS sequence"/>
</dbReference>
<proteinExistence type="predicted"/>
<comment type="caution">
    <text evidence="2">The sequence shown here is derived from an EMBL/GenBank/DDBJ whole genome shotgun (WGS) entry which is preliminary data.</text>
</comment>
<feature type="signal peptide" evidence="1">
    <location>
        <begin position="1"/>
        <end position="18"/>
    </location>
</feature>
<name>A0ABY1QF66_9SPHN</name>
<accession>A0ABY1QF66</accession>
<protein>
    <recommendedName>
        <fullName evidence="4">DUF2147 domain-containing protein</fullName>
    </recommendedName>
</protein>
<keyword evidence="1" id="KW-0732">Signal</keyword>
<reference evidence="2 3" key="1">
    <citation type="submission" date="2017-05" db="EMBL/GenBank/DDBJ databases">
        <authorList>
            <person name="Varghese N."/>
            <person name="Submissions S."/>
        </authorList>
    </citation>
    <scope>NUCLEOTIDE SEQUENCE [LARGE SCALE GENOMIC DNA]</scope>
    <source>
        <strain evidence="2 3">SM16</strain>
    </source>
</reference>
<feature type="chain" id="PRO_5046249258" description="DUF2147 domain-containing protein" evidence="1">
    <location>
        <begin position="19"/>
        <end position="140"/>
    </location>
</feature>
<evidence type="ECO:0000313" key="2">
    <source>
        <dbReference type="EMBL" id="SMP69547.1"/>
    </source>
</evidence>
<gene>
    <name evidence="2" type="ORF">SAMN06296065_105127</name>
</gene>
<evidence type="ECO:0008006" key="4">
    <source>
        <dbReference type="Google" id="ProtNLM"/>
    </source>
</evidence>
<organism evidence="2 3">
    <name type="scientific">Novosphingobium panipatense</name>
    <dbReference type="NCBI Taxonomy" id="428991"/>
    <lineage>
        <taxon>Bacteria</taxon>
        <taxon>Pseudomonadati</taxon>
        <taxon>Pseudomonadota</taxon>
        <taxon>Alphaproteobacteria</taxon>
        <taxon>Sphingomonadales</taxon>
        <taxon>Sphingomonadaceae</taxon>
        <taxon>Novosphingobium</taxon>
    </lineage>
</organism>
<sequence>MKALGTLALALMPVTAVAATSALNGPGNWIRLFNRDMEILIGRTIHIDAASVKAGGLGRTFREIDVLVKARGRLPRGTTQYMLRSVDCGTGRVRLEQWQLFAPDGSSLGNSNTPGAAQRVRWNKEDGMVIRYVCQGILPR</sequence>
<evidence type="ECO:0000256" key="1">
    <source>
        <dbReference type="SAM" id="SignalP"/>
    </source>
</evidence>
<evidence type="ECO:0000313" key="3">
    <source>
        <dbReference type="Proteomes" id="UP001157910"/>
    </source>
</evidence>